<dbReference type="EMBL" id="GBXM01078202">
    <property type="protein sequence ID" value="JAH30375.1"/>
    <property type="molecule type" value="Transcribed_RNA"/>
</dbReference>
<sequence length="43" mass="4805">MLQSLLPLYSLMLVTYSGIGGALLLFLVLFCLTNFVTPYYSEV</sequence>
<keyword evidence="1" id="KW-1133">Transmembrane helix</keyword>
<proteinExistence type="predicted"/>
<keyword evidence="1" id="KW-0812">Transmembrane</keyword>
<accession>A0A0E9RPP8</accession>
<feature type="transmembrane region" description="Helical" evidence="1">
    <location>
        <begin position="6"/>
        <end position="32"/>
    </location>
</feature>
<evidence type="ECO:0000256" key="1">
    <source>
        <dbReference type="SAM" id="Phobius"/>
    </source>
</evidence>
<reference evidence="2" key="1">
    <citation type="submission" date="2014-11" db="EMBL/GenBank/DDBJ databases">
        <authorList>
            <person name="Amaro Gonzalez C."/>
        </authorList>
    </citation>
    <scope>NUCLEOTIDE SEQUENCE</scope>
</reference>
<organism evidence="2">
    <name type="scientific">Anguilla anguilla</name>
    <name type="common">European freshwater eel</name>
    <name type="synonym">Muraena anguilla</name>
    <dbReference type="NCBI Taxonomy" id="7936"/>
    <lineage>
        <taxon>Eukaryota</taxon>
        <taxon>Metazoa</taxon>
        <taxon>Chordata</taxon>
        <taxon>Craniata</taxon>
        <taxon>Vertebrata</taxon>
        <taxon>Euteleostomi</taxon>
        <taxon>Actinopterygii</taxon>
        <taxon>Neopterygii</taxon>
        <taxon>Teleostei</taxon>
        <taxon>Anguilliformes</taxon>
        <taxon>Anguillidae</taxon>
        <taxon>Anguilla</taxon>
    </lineage>
</organism>
<reference evidence="2" key="2">
    <citation type="journal article" date="2015" name="Fish Shellfish Immunol.">
        <title>Early steps in the European eel (Anguilla anguilla)-Vibrio vulnificus interaction in the gills: Role of the RtxA13 toxin.</title>
        <authorList>
            <person name="Callol A."/>
            <person name="Pajuelo D."/>
            <person name="Ebbesson L."/>
            <person name="Teles M."/>
            <person name="MacKenzie S."/>
            <person name="Amaro C."/>
        </authorList>
    </citation>
    <scope>NUCLEOTIDE SEQUENCE</scope>
</reference>
<name>A0A0E9RPP8_ANGAN</name>
<protein>
    <submittedName>
        <fullName evidence="2">Uncharacterized protein</fullName>
    </submittedName>
</protein>
<keyword evidence="1" id="KW-0472">Membrane</keyword>
<dbReference type="AlphaFoldDB" id="A0A0E9RPP8"/>
<evidence type="ECO:0000313" key="2">
    <source>
        <dbReference type="EMBL" id="JAH30375.1"/>
    </source>
</evidence>